<evidence type="ECO:0000259" key="1">
    <source>
        <dbReference type="Pfam" id="PF07589"/>
    </source>
</evidence>
<dbReference type="InterPro" id="IPR013424">
    <property type="entry name" value="Ice-binding_C"/>
</dbReference>
<dbReference type="Pfam" id="PF07589">
    <property type="entry name" value="PEP-CTERM"/>
    <property type="match status" value="1"/>
</dbReference>
<evidence type="ECO:0000313" key="3">
    <source>
        <dbReference type="Proteomes" id="UP000218327"/>
    </source>
</evidence>
<dbReference type="InterPro" id="IPR011042">
    <property type="entry name" value="6-blade_b-propeller_TolB-like"/>
</dbReference>
<feature type="domain" description="Ice-binding protein C-terminal" evidence="1">
    <location>
        <begin position="258"/>
        <end position="279"/>
    </location>
</feature>
<gene>
    <name evidence="2" type="ORF">COA96_02200</name>
</gene>
<name>A0A2A5B961_9GAMM</name>
<dbReference type="Proteomes" id="UP000218327">
    <property type="component" value="Unassembled WGS sequence"/>
</dbReference>
<dbReference type="EMBL" id="NVVJ01000004">
    <property type="protein sequence ID" value="PCJ27995.1"/>
    <property type="molecule type" value="Genomic_DNA"/>
</dbReference>
<protein>
    <recommendedName>
        <fullName evidence="1">Ice-binding protein C-terminal domain-containing protein</fullName>
    </recommendedName>
</protein>
<proteinExistence type="predicted"/>
<dbReference type="AlphaFoldDB" id="A0A2A5B961"/>
<organism evidence="2 3">
    <name type="scientific">SAR86 cluster bacterium</name>
    <dbReference type="NCBI Taxonomy" id="2030880"/>
    <lineage>
        <taxon>Bacteria</taxon>
        <taxon>Pseudomonadati</taxon>
        <taxon>Pseudomonadota</taxon>
        <taxon>Gammaproteobacteria</taxon>
        <taxon>SAR86 cluster</taxon>
    </lineage>
</organism>
<evidence type="ECO:0000313" key="2">
    <source>
        <dbReference type="EMBL" id="PCJ27995.1"/>
    </source>
</evidence>
<reference evidence="3" key="1">
    <citation type="submission" date="2017-08" db="EMBL/GenBank/DDBJ databases">
        <title>A dynamic microbial community with high functional redundancy inhabits the cold, oxic subseafloor aquifer.</title>
        <authorList>
            <person name="Tully B.J."/>
            <person name="Wheat C.G."/>
            <person name="Glazer B.T."/>
            <person name="Huber J.A."/>
        </authorList>
    </citation>
    <scope>NUCLEOTIDE SEQUENCE [LARGE SCALE GENOMIC DNA]</scope>
</reference>
<dbReference type="Gene3D" id="2.120.10.30">
    <property type="entry name" value="TolB, C-terminal domain"/>
    <property type="match status" value="1"/>
</dbReference>
<sequence length="289" mass="30584">MKFLSLRTLIIIVFGTFVLASSSQAVPIFSSATISSSFSFTEVLGSSEVSIAFDGTNYWTAIGGSAGGTRLAKYDASGSNLGTYAPGLDFRSLTADGAGDVYARAYNNTSIFIQSSDGVFTTTGVSVGGVSSQPKVILNGDGTEYIAHDTNGTVRRWDLSGNALSSVSLSGYGANSGESGYYQDSAISAAGDYWLTYSEGILSAWDDLGNRVDQTTLLGAGSNFNSHLSQSYANGMFFVMDNDESTWRGYELNLDLVSVPEPSSLLILSLGLLALGLRREKVRLKKSRA</sequence>
<dbReference type="SUPFAM" id="SSF63829">
    <property type="entry name" value="Calcium-dependent phosphotriesterase"/>
    <property type="match status" value="1"/>
</dbReference>
<comment type="caution">
    <text evidence="2">The sequence shown here is derived from an EMBL/GenBank/DDBJ whole genome shotgun (WGS) entry which is preliminary data.</text>
</comment>
<dbReference type="NCBIfam" id="TIGR02595">
    <property type="entry name" value="PEP_CTERM"/>
    <property type="match status" value="1"/>
</dbReference>
<accession>A0A2A5B961</accession>